<keyword evidence="2" id="KW-1185">Reference proteome</keyword>
<organism evidence="1 2">
    <name type="scientific">Melanomma pulvis-pyrius CBS 109.77</name>
    <dbReference type="NCBI Taxonomy" id="1314802"/>
    <lineage>
        <taxon>Eukaryota</taxon>
        <taxon>Fungi</taxon>
        <taxon>Dikarya</taxon>
        <taxon>Ascomycota</taxon>
        <taxon>Pezizomycotina</taxon>
        <taxon>Dothideomycetes</taxon>
        <taxon>Pleosporomycetidae</taxon>
        <taxon>Pleosporales</taxon>
        <taxon>Melanommataceae</taxon>
        <taxon>Melanomma</taxon>
    </lineage>
</organism>
<dbReference type="Proteomes" id="UP000799757">
    <property type="component" value="Unassembled WGS sequence"/>
</dbReference>
<gene>
    <name evidence="1" type="ORF">K505DRAFT_78789</name>
</gene>
<evidence type="ECO:0000313" key="1">
    <source>
        <dbReference type="EMBL" id="KAF2790531.1"/>
    </source>
</evidence>
<proteinExistence type="predicted"/>
<dbReference type="EMBL" id="MU002068">
    <property type="protein sequence ID" value="KAF2790531.1"/>
    <property type="molecule type" value="Genomic_DNA"/>
</dbReference>
<dbReference type="AlphaFoldDB" id="A0A6A6X2T5"/>
<protein>
    <submittedName>
        <fullName evidence="1">Uncharacterized protein</fullName>
    </submittedName>
</protein>
<evidence type="ECO:0000313" key="2">
    <source>
        <dbReference type="Proteomes" id="UP000799757"/>
    </source>
</evidence>
<reference evidence="1" key="1">
    <citation type="journal article" date="2020" name="Stud. Mycol.">
        <title>101 Dothideomycetes genomes: a test case for predicting lifestyles and emergence of pathogens.</title>
        <authorList>
            <person name="Haridas S."/>
            <person name="Albert R."/>
            <person name="Binder M."/>
            <person name="Bloem J."/>
            <person name="Labutti K."/>
            <person name="Salamov A."/>
            <person name="Andreopoulos B."/>
            <person name="Baker S."/>
            <person name="Barry K."/>
            <person name="Bills G."/>
            <person name="Bluhm B."/>
            <person name="Cannon C."/>
            <person name="Castanera R."/>
            <person name="Culley D."/>
            <person name="Daum C."/>
            <person name="Ezra D."/>
            <person name="Gonzalez J."/>
            <person name="Henrissat B."/>
            <person name="Kuo A."/>
            <person name="Liang C."/>
            <person name="Lipzen A."/>
            <person name="Lutzoni F."/>
            <person name="Magnuson J."/>
            <person name="Mondo S."/>
            <person name="Nolan M."/>
            <person name="Ohm R."/>
            <person name="Pangilinan J."/>
            <person name="Park H.-J."/>
            <person name="Ramirez L."/>
            <person name="Alfaro M."/>
            <person name="Sun H."/>
            <person name="Tritt A."/>
            <person name="Yoshinaga Y."/>
            <person name="Zwiers L.-H."/>
            <person name="Turgeon B."/>
            <person name="Goodwin S."/>
            <person name="Spatafora J."/>
            <person name="Crous P."/>
            <person name="Grigoriev I."/>
        </authorList>
    </citation>
    <scope>NUCLEOTIDE SEQUENCE</scope>
    <source>
        <strain evidence="1">CBS 109.77</strain>
    </source>
</reference>
<sequence length="72" mass="7924">MQQLLRQAAMLAVVSSNCCSEDNRISIGMWHSGARLPNVGGAINRVCRSYRAARSVLTDLHNSKTIIQPSRL</sequence>
<accession>A0A6A6X2T5</accession>
<name>A0A6A6X2T5_9PLEO</name>